<protein>
    <submittedName>
        <fullName evidence="4">Amiloride-sensitive sodium channel</fullName>
    </submittedName>
</protein>
<feature type="transmembrane region" description="Helical" evidence="2">
    <location>
        <begin position="20"/>
        <end position="43"/>
    </location>
</feature>
<keyword evidence="2" id="KW-0812">Transmembrane</keyword>
<name>A0A1I7UFA3_9PELO</name>
<evidence type="ECO:0000313" key="3">
    <source>
        <dbReference type="Proteomes" id="UP000095282"/>
    </source>
</evidence>
<feature type="region of interest" description="Disordered" evidence="1">
    <location>
        <begin position="283"/>
        <end position="302"/>
    </location>
</feature>
<dbReference type="PANTHER" id="PTHR34005:SF1">
    <property type="entry name" value="PROTEIN CBG15054"/>
    <property type="match status" value="1"/>
</dbReference>
<dbReference type="PANTHER" id="PTHR34005">
    <property type="entry name" value="PROTEIN CBG15054-RELATED"/>
    <property type="match status" value="1"/>
</dbReference>
<keyword evidence="2" id="KW-1133">Transmembrane helix</keyword>
<evidence type="ECO:0000256" key="1">
    <source>
        <dbReference type="SAM" id="MobiDB-lite"/>
    </source>
</evidence>
<evidence type="ECO:0000256" key="2">
    <source>
        <dbReference type="SAM" id="Phobius"/>
    </source>
</evidence>
<sequence>MNKTSVDIIRSIRKTFVKELQYSSVIIILIISALIFLTIRSLIRYPIAYWKSKREGLITQIPFIPSEVFRNFKEDKVWKKLLPGVRIQCKKTSRTKFLSNFAIRKVNKILKENYDLEPNDGDSYSTALIKRNPIPDDVRTISIRMEGFKHGRECYEFIPINGRHSRSHFTYQMFGDNRIQVTNYVEEGISYVAGVCIYIPKPQDWGIHYHCQVIKDCFQSREYPFIRSRNFQMGFESRELTVEYCHVSERTMLTSFQQEGVFHQEWNQIEENFDIEKCQKCTNRANRDRPPPYSSLTRSNQN</sequence>
<dbReference type="AlphaFoldDB" id="A0A1I7UFA3"/>
<accession>A0A1I7UFA3</accession>
<organism evidence="3 4">
    <name type="scientific">Caenorhabditis tropicalis</name>
    <dbReference type="NCBI Taxonomy" id="1561998"/>
    <lineage>
        <taxon>Eukaryota</taxon>
        <taxon>Metazoa</taxon>
        <taxon>Ecdysozoa</taxon>
        <taxon>Nematoda</taxon>
        <taxon>Chromadorea</taxon>
        <taxon>Rhabditida</taxon>
        <taxon>Rhabditina</taxon>
        <taxon>Rhabditomorpha</taxon>
        <taxon>Rhabditoidea</taxon>
        <taxon>Rhabditidae</taxon>
        <taxon>Peloderinae</taxon>
        <taxon>Caenorhabditis</taxon>
    </lineage>
</organism>
<dbReference type="eggNOG" id="ENOG502TJV8">
    <property type="taxonomic scope" value="Eukaryota"/>
</dbReference>
<keyword evidence="3" id="KW-1185">Reference proteome</keyword>
<keyword evidence="2" id="KW-0472">Membrane</keyword>
<reference evidence="4" key="1">
    <citation type="submission" date="2016-11" db="UniProtKB">
        <authorList>
            <consortium name="WormBaseParasite"/>
        </authorList>
    </citation>
    <scope>IDENTIFICATION</scope>
</reference>
<evidence type="ECO:0000313" key="4">
    <source>
        <dbReference type="WBParaSite" id="Csp11.Scaffold629.g8733.t1"/>
    </source>
</evidence>
<dbReference type="WBParaSite" id="Csp11.Scaffold629.g8733.t1">
    <property type="protein sequence ID" value="Csp11.Scaffold629.g8733.t1"/>
    <property type="gene ID" value="Csp11.Scaffold629.g8733"/>
</dbReference>
<proteinExistence type="predicted"/>
<dbReference type="Proteomes" id="UP000095282">
    <property type="component" value="Unplaced"/>
</dbReference>